<dbReference type="Gene3D" id="1.10.10.60">
    <property type="entry name" value="Homeodomain-like"/>
    <property type="match status" value="1"/>
</dbReference>
<accession>A0A918KZS1</accession>
<dbReference type="AlphaFoldDB" id="A0A918KZS1"/>
<dbReference type="GO" id="GO:0000976">
    <property type="term" value="F:transcription cis-regulatory region binding"/>
    <property type="evidence" value="ECO:0007669"/>
    <property type="project" value="TreeGrafter"/>
</dbReference>
<feature type="domain" description="HTH tetR-type" evidence="5">
    <location>
        <begin position="18"/>
        <end position="78"/>
    </location>
</feature>
<reference evidence="6" key="2">
    <citation type="submission" date="2020-09" db="EMBL/GenBank/DDBJ databases">
        <authorList>
            <person name="Sun Q."/>
            <person name="Ohkuma M."/>
        </authorList>
    </citation>
    <scope>NUCLEOTIDE SEQUENCE</scope>
    <source>
        <strain evidence="6">JCM 4346</strain>
    </source>
</reference>
<reference evidence="6" key="1">
    <citation type="journal article" date="2014" name="Int. J. Syst. Evol. Microbiol.">
        <title>Complete genome sequence of Corynebacterium casei LMG S-19264T (=DSM 44701T), isolated from a smear-ripened cheese.</title>
        <authorList>
            <consortium name="US DOE Joint Genome Institute (JGI-PGF)"/>
            <person name="Walter F."/>
            <person name="Albersmeier A."/>
            <person name="Kalinowski J."/>
            <person name="Ruckert C."/>
        </authorList>
    </citation>
    <scope>NUCLEOTIDE SEQUENCE</scope>
    <source>
        <strain evidence="6">JCM 4346</strain>
    </source>
</reference>
<proteinExistence type="predicted"/>
<dbReference type="InterPro" id="IPR001647">
    <property type="entry name" value="HTH_TetR"/>
</dbReference>
<dbReference type="InterPro" id="IPR009057">
    <property type="entry name" value="Homeodomain-like_sf"/>
</dbReference>
<comment type="caution">
    <text evidence="6">The sequence shown here is derived from an EMBL/GenBank/DDBJ whole genome shotgun (WGS) entry which is preliminary data.</text>
</comment>
<evidence type="ECO:0000256" key="2">
    <source>
        <dbReference type="ARBA" id="ARBA00023125"/>
    </source>
</evidence>
<evidence type="ECO:0000259" key="5">
    <source>
        <dbReference type="PROSITE" id="PS50977"/>
    </source>
</evidence>
<keyword evidence="2 4" id="KW-0238">DNA-binding</keyword>
<dbReference type="PRINTS" id="PR00455">
    <property type="entry name" value="HTHTETR"/>
</dbReference>
<evidence type="ECO:0000256" key="4">
    <source>
        <dbReference type="PROSITE-ProRule" id="PRU00335"/>
    </source>
</evidence>
<keyword evidence="7" id="KW-1185">Reference proteome</keyword>
<evidence type="ECO:0000313" key="6">
    <source>
        <dbReference type="EMBL" id="GGR59059.1"/>
    </source>
</evidence>
<dbReference type="Gene3D" id="1.10.357.10">
    <property type="entry name" value="Tetracycline Repressor, domain 2"/>
    <property type="match status" value="1"/>
</dbReference>
<dbReference type="Proteomes" id="UP000658320">
    <property type="component" value="Unassembled WGS sequence"/>
</dbReference>
<feature type="DNA-binding region" description="H-T-H motif" evidence="4">
    <location>
        <begin position="41"/>
        <end position="60"/>
    </location>
</feature>
<dbReference type="PROSITE" id="PS50977">
    <property type="entry name" value="HTH_TETR_2"/>
    <property type="match status" value="1"/>
</dbReference>
<dbReference type="Pfam" id="PF00440">
    <property type="entry name" value="TetR_N"/>
    <property type="match status" value="1"/>
</dbReference>
<dbReference type="InterPro" id="IPR041347">
    <property type="entry name" value="MftR_C"/>
</dbReference>
<dbReference type="Pfam" id="PF17754">
    <property type="entry name" value="TetR_C_14"/>
    <property type="match status" value="1"/>
</dbReference>
<protein>
    <submittedName>
        <fullName evidence="6">TetR family transcriptional regulator</fullName>
    </submittedName>
</protein>
<name>A0A918KZS1_9ACTN</name>
<organism evidence="6 7">
    <name type="scientific">Streptomyces aurantiogriseus</name>
    <dbReference type="NCBI Taxonomy" id="66870"/>
    <lineage>
        <taxon>Bacteria</taxon>
        <taxon>Bacillati</taxon>
        <taxon>Actinomycetota</taxon>
        <taxon>Actinomycetes</taxon>
        <taxon>Kitasatosporales</taxon>
        <taxon>Streptomycetaceae</taxon>
        <taxon>Streptomyces</taxon>
    </lineage>
</organism>
<keyword evidence="1" id="KW-0805">Transcription regulation</keyword>
<evidence type="ECO:0000313" key="7">
    <source>
        <dbReference type="Proteomes" id="UP000658320"/>
    </source>
</evidence>
<dbReference type="GO" id="GO:0003700">
    <property type="term" value="F:DNA-binding transcription factor activity"/>
    <property type="evidence" value="ECO:0007669"/>
    <property type="project" value="TreeGrafter"/>
</dbReference>
<dbReference type="InterPro" id="IPR050109">
    <property type="entry name" value="HTH-type_TetR-like_transc_reg"/>
</dbReference>
<keyword evidence="3" id="KW-0804">Transcription</keyword>
<dbReference type="PANTHER" id="PTHR30055:SF238">
    <property type="entry name" value="MYCOFACTOCIN BIOSYNTHESIS TRANSCRIPTIONAL REGULATOR MFTR-RELATED"/>
    <property type="match status" value="1"/>
</dbReference>
<sequence>MAEVPAKQCTSMAERKRQLVRDELSEAAVQLFAEQGFEETTVDQIAAAVGVSSRTFFRYFKVKEDVLVEFLGHFGEQLVAELAARPAGEPPLTAMRQALTPLIGLHLEHPEKTLRLTRLLLSTPTVRARYLDHQARWRDELAAVLATRTGAGPDDFRPVLTASIALAAFAAAQARWADLDGAPSFVAMLDEAFNAARAAVQNP</sequence>
<evidence type="ECO:0000256" key="1">
    <source>
        <dbReference type="ARBA" id="ARBA00023015"/>
    </source>
</evidence>
<evidence type="ECO:0000256" key="3">
    <source>
        <dbReference type="ARBA" id="ARBA00023163"/>
    </source>
</evidence>
<dbReference type="EMBL" id="BMSX01000037">
    <property type="protein sequence ID" value="GGR59059.1"/>
    <property type="molecule type" value="Genomic_DNA"/>
</dbReference>
<dbReference type="PANTHER" id="PTHR30055">
    <property type="entry name" value="HTH-TYPE TRANSCRIPTIONAL REGULATOR RUTR"/>
    <property type="match status" value="1"/>
</dbReference>
<gene>
    <name evidence="6" type="ORF">GCM10010251_89770</name>
</gene>
<dbReference type="SUPFAM" id="SSF46689">
    <property type="entry name" value="Homeodomain-like"/>
    <property type="match status" value="1"/>
</dbReference>